<reference evidence="2" key="1">
    <citation type="submission" date="2013-08" db="EMBL/GenBank/DDBJ databases">
        <authorList>
            <person name="Mendez C."/>
            <person name="Richter M."/>
            <person name="Ferrer M."/>
            <person name="Sanchez J."/>
        </authorList>
    </citation>
    <scope>NUCLEOTIDE SEQUENCE</scope>
</reference>
<gene>
    <name evidence="2" type="ORF">B2A_10970</name>
</gene>
<name>T1AFE2_9ZZZZ</name>
<proteinExistence type="predicted"/>
<dbReference type="InterPro" id="IPR014820">
    <property type="entry name" value="PriCT_1"/>
</dbReference>
<dbReference type="AlphaFoldDB" id="T1AFE2"/>
<accession>T1AFE2</accession>
<dbReference type="SMART" id="SM00942">
    <property type="entry name" value="PriCT_1"/>
    <property type="match status" value="1"/>
</dbReference>
<organism evidence="2">
    <name type="scientific">mine drainage metagenome</name>
    <dbReference type="NCBI Taxonomy" id="410659"/>
    <lineage>
        <taxon>unclassified sequences</taxon>
        <taxon>metagenomes</taxon>
        <taxon>ecological metagenomes</taxon>
    </lineage>
</organism>
<feature type="non-terminal residue" evidence="2">
    <location>
        <position position="196"/>
    </location>
</feature>
<dbReference type="Pfam" id="PF08708">
    <property type="entry name" value="PriCT_1"/>
    <property type="match status" value="1"/>
</dbReference>
<feature type="domain" description="Primase C-terminal 1" evidence="1">
    <location>
        <begin position="1"/>
        <end position="63"/>
    </location>
</feature>
<dbReference type="EMBL" id="AUZZ01007902">
    <property type="protein sequence ID" value="EQD40625.1"/>
    <property type="molecule type" value="Genomic_DNA"/>
</dbReference>
<feature type="non-terminal residue" evidence="2">
    <location>
        <position position="1"/>
    </location>
</feature>
<protein>
    <recommendedName>
        <fullName evidence="1">Primase C-terminal 1 domain-containing protein</fullName>
    </recommendedName>
</protein>
<reference evidence="2" key="2">
    <citation type="journal article" date="2014" name="ISME J.">
        <title>Microbial stratification in low pH oxic and suboxic macroscopic growths along an acid mine drainage.</title>
        <authorList>
            <person name="Mendez-Garcia C."/>
            <person name="Mesa V."/>
            <person name="Sprenger R.R."/>
            <person name="Richter M."/>
            <person name="Diez M.S."/>
            <person name="Solano J."/>
            <person name="Bargiela R."/>
            <person name="Golyshina O.V."/>
            <person name="Manteca A."/>
            <person name="Ramos J.L."/>
            <person name="Gallego J.R."/>
            <person name="Llorente I."/>
            <person name="Martins Dos Santos V.A."/>
            <person name="Jensen O.N."/>
            <person name="Pelaez A.I."/>
            <person name="Sanchez J."/>
            <person name="Ferrer M."/>
        </authorList>
    </citation>
    <scope>NUCLEOTIDE SEQUENCE</scope>
</reference>
<evidence type="ECO:0000259" key="1">
    <source>
        <dbReference type="SMART" id="SM00942"/>
    </source>
</evidence>
<comment type="caution">
    <text evidence="2">The sequence shown here is derived from an EMBL/GenBank/DDBJ whole genome shotgun (WGS) entry which is preliminary data.</text>
</comment>
<sequence length="196" mass="22393">TGRVIEGRRNDRLSREAFRQRKLGMEPAQILDMLRTLNRLVCEPPLEDAELEAIAGGKKHVMPDTVTADDFYAYMPQHSYIFVPNRELWPAASVNARVHMTGAKASEWLDQHRACEQMTWMPGAPMVIENKLISGGGWIERPGCRTFNLYIPPPALEGDASKAGPWLEHIRRIYPDDIEHIVRWLAQRVQRPGEKV</sequence>
<evidence type="ECO:0000313" key="2">
    <source>
        <dbReference type="EMBL" id="EQD40625.1"/>
    </source>
</evidence>